<dbReference type="RefSeq" id="WP_323692388.1">
    <property type="nucleotide sequence ID" value="NZ_CP116341.1"/>
</dbReference>
<evidence type="ECO:0000313" key="2">
    <source>
        <dbReference type="EMBL" id="WOV84743.1"/>
    </source>
</evidence>
<accession>A0ABZ0KX67</accession>
<evidence type="ECO:0000259" key="1">
    <source>
        <dbReference type="Pfam" id="PF13335"/>
    </source>
</evidence>
<sequence>MLATCGLTDQQNYLLETICFSNKWSNRTLVKLIRLARAIYDLEEVPYITEASIEEAIYWKQMADLHQDAQRIHSTSES</sequence>
<evidence type="ECO:0000313" key="3">
    <source>
        <dbReference type="Proteomes" id="UP001303532"/>
    </source>
</evidence>
<keyword evidence="3" id="KW-1185">Reference proteome</keyword>
<dbReference type="Proteomes" id="UP001303532">
    <property type="component" value="Chromosome"/>
</dbReference>
<gene>
    <name evidence="2" type="ORF">PGH26_02115</name>
</gene>
<name>A0ABZ0KX67_9BACL</name>
<proteinExistence type="predicted"/>
<reference evidence="2 3" key="1">
    <citation type="submission" date="2023-01" db="EMBL/GenBank/DDBJ databases">
        <title>Sporosarcina sp. nov., isolated from Korean tranditional fermented seafood 'Jeotgal'.</title>
        <authorList>
            <person name="Yang A.-I."/>
        </authorList>
    </citation>
    <scope>NUCLEOTIDE SEQUENCE [LARGE SCALE GENOMIC DNA]</scope>
    <source>
        <strain evidence="2 3">B2O-1</strain>
    </source>
</reference>
<dbReference type="EMBL" id="CP116341">
    <property type="protein sequence ID" value="WOV84743.1"/>
    <property type="molecule type" value="Genomic_DNA"/>
</dbReference>
<protein>
    <recommendedName>
        <fullName evidence="1">Mg chelatase-related protein C-terminal domain-containing protein</fullName>
    </recommendedName>
</protein>
<organism evidence="2 3">
    <name type="scientific">Sporosarcina jeotgali</name>
    <dbReference type="NCBI Taxonomy" id="3020056"/>
    <lineage>
        <taxon>Bacteria</taxon>
        <taxon>Bacillati</taxon>
        <taxon>Bacillota</taxon>
        <taxon>Bacilli</taxon>
        <taxon>Bacillales</taxon>
        <taxon>Caryophanaceae</taxon>
        <taxon>Sporosarcina</taxon>
    </lineage>
</organism>
<dbReference type="Pfam" id="PF13335">
    <property type="entry name" value="Mg_chelatase_C"/>
    <property type="match status" value="1"/>
</dbReference>
<feature type="domain" description="Mg chelatase-related protein C-terminal" evidence="1">
    <location>
        <begin position="4"/>
        <end position="58"/>
    </location>
</feature>
<dbReference type="InterPro" id="IPR025158">
    <property type="entry name" value="Mg_chelat-rel_C"/>
</dbReference>